<gene>
    <name evidence="2" type="ORF">DPMN_170170</name>
</gene>
<dbReference type="EMBL" id="JAIWYP010000009">
    <property type="protein sequence ID" value="KAH3768948.1"/>
    <property type="molecule type" value="Genomic_DNA"/>
</dbReference>
<organism evidence="2 3">
    <name type="scientific">Dreissena polymorpha</name>
    <name type="common">Zebra mussel</name>
    <name type="synonym">Mytilus polymorpha</name>
    <dbReference type="NCBI Taxonomy" id="45954"/>
    <lineage>
        <taxon>Eukaryota</taxon>
        <taxon>Metazoa</taxon>
        <taxon>Spiralia</taxon>
        <taxon>Lophotrochozoa</taxon>
        <taxon>Mollusca</taxon>
        <taxon>Bivalvia</taxon>
        <taxon>Autobranchia</taxon>
        <taxon>Heteroconchia</taxon>
        <taxon>Euheterodonta</taxon>
        <taxon>Imparidentia</taxon>
        <taxon>Neoheterodontei</taxon>
        <taxon>Myida</taxon>
        <taxon>Dreissenoidea</taxon>
        <taxon>Dreissenidae</taxon>
        <taxon>Dreissena</taxon>
    </lineage>
</organism>
<accession>A0A9D4IEC5</accession>
<evidence type="ECO:0000313" key="3">
    <source>
        <dbReference type="Proteomes" id="UP000828390"/>
    </source>
</evidence>
<comment type="caution">
    <text evidence="2">The sequence shown here is derived from an EMBL/GenBank/DDBJ whole genome shotgun (WGS) entry which is preliminary data.</text>
</comment>
<evidence type="ECO:0000313" key="2">
    <source>
        <dbReference type="EMBL" id="KAH3768948.1"/>
    </source>
</evidence>
<dbReference type="AlphaFoldDB" id="A0A9D4IEC5"/>
<evidence type="ECO:0000256" key="1">
    <source>
        <dbReference type="SAM" id="MobiDB-lite"/>
    </source>
</evidence>
<sequence>MAPNVFERTRPYDCEPGDNHIVDIVDIERLSNQLRLSSTHGLDGDIYSDSQRNISSPYSASTTDGTRLSAQHSDTSNKPSTIVETRFRWCYTQHSDTRRIQGGGVLPRNRRTFFAPG</sequence>
<proteinExistence type="predicted"/>
<protein>
    <submittedName>
        <fullName evidence="2">Uncharacterized protein</fullName>
    </submittedName>
</protein>
<reference evidence="2" key="2">
    <citation type="submission" date="2020-11" db="EMBL/GenBank/DDBJ databases">
        <authorList>
            <person name="McCartney M.A."/>
            <person name="Auch B."/>
            <person name="Kono T."/>
            <person name="Mallez S."/>
            <person name="Becker A."/>
            <person name="Gohl D.M."/>
            <person name="Silverstein K.A.T."/>
            <person name="Koren S."/>
            <person name="Bechman K.B."/>
            <person name="Herman A."/>
            <person name="Abrahante J.E."/>
            <person name="Garbe J."/>
        </authorList>
    </citation>
    <scope>NUCLEOTIDE SEQUENCE</scope>
    <source>
        <strain evidence="2">Duluth1</strain>
        <tissue evidence="2">Whole animal</tissue>
    </source>
</reference>
<dbReference type="Proteomes" id="UP000828390">
    <property type="component" value="Unassembled WGS sequence"/>
</dbReference>
<feature type="compositionally biased region" description="Polar residues" evidence="1">
    <location>
        <begin position="48"/>
        <end position="79"/>
    </location>
</feature>
<name>A0A9D4IEC5_DREPO</name>
<keyword evidence="3" id="KW-1185">Reference proteome</keyword>
<reference evidence="2" key="1">
    <citation type="journal article" date="2019" name="bioRxiv">
        <title>The Genome of the Zebra Mussel, Dreissena polymorpha: A Resource for Invasive Species Research.</title>
        <authorList>
            <person name="McCartney M.A."/>
            <person name="Auch B."/>
            <person name="Kono T."/>
            <person name="Mallez S."/>
            <person name="Zhang Y."/>
            <person name="Obille A."/>
            <person name="Becker A."/>
            <person name="Abrahante J.E."/>
            <person name="Garbe J."/>
            <person name="Badalamenti J.P."/>
            <person name="Herman A."/>
            <person name="Mangelson H."/>
            <person name="Liachko I."/>
            <person name="Sullivan S."/>
            <person name="Sone E.D."/>
            <person name="Koren S."/>
            <person name="Silverstein K.A.T."/>
            <person name="Beckman K.B."/>
            <person name="Gohl D.M."/>
        </authorList>
    </citation>
    <scope>NUCLEOTIDE SEQUENCE</scope>
    <source>
        <strain evidence="2">Duluth1</strain>
        <tissue evidence="2">Whole animal</tissue>
    </source>
</reference>
<feature type="region of interest" description="Disordered" evidence="1">
    <location>
        <begin position="40"/>
        <end position="79"/>
    </location>
</feature>